<accession>A0A426YGK6</accession>
<gene>
    <name evidence="2" type="ORF">B296_00050574</name>
</gene>
<dbReference type="AlphaFoldDB" id="A0A426YGK6"/>
<organism evidence="2 3">
    <name type="scientific">Ensete ventricosum</name>
    <name type="common">Abyssinian banana</name>
    <name type="synonym">Musa ensete</name>
    <dbReference type="NCBI Taxonomy" id="4639"/>
    <lineage>
        <taxon>Eukaryota</taxon>
        <taxon>Viridiplantae</taxon>
        <taxon>Streptophyta</taxon>
        <taxon>Embryophyta</taxon>
        <taxon>Tracheophyta</taxon>
        <taxon>Spermatophyta</taxon>
        <taxon>Magnoliopsida</taxon>
        <taxon>Liliopsida</taxon>
        <taxon>Zingiberales</taxon>
        <taxon>Musaceae</taxon>
        <taxon>Ensete</taxon>
    </lineage>
</organism>
<dbReference type="EMBL" id="AMZH03012534">
    <property type="protein sequence ID" value="RRT50853.1"/>
    <property type="molecule type" value="Genomic_DNA"/>
</dbReference>
<evidence type="ECO:0000313" key="2">
    <source>
        <dbReference type="EMBL" id="RRT50853.1"/>
    </source>
</evidence>
<feature type="region of interest" description="Disordered" evidence="1">
    <location>
        <begin position="85"/>
        <end position="139"/>
    </location>
</feature>
<dbReference type="Proteomes" id="UP000287651">
    <property type="component" value="Unassembled WGS sequence"/>
</dbReference>
<name>A0A426YGK6_ENSVE</name>
<feature type="compositionally biased region" description="Polar residues" evidence="1">
    <location>
        <begin position="123"/>
        <end position="139"/>
    </location>
</feature>
<proteinExistence type="predicted"/>
<protein>
    <submittedName>
        <fullName evidence="2">Uncharacterized protein</fullName>
    </submittedName>
</protein>
<evidence type="ECO:0000256" key="1">
    <source>
        <dbReference type="SAM" id="MobiDB-lite"/>
    </source>
</evidence>
<evidence type="ECO:0000313" key="3">
    <source>
        <dbReference type="Proteomes" id="UP000287651"/>
    </source>
</evidence>
<feature type="non-terminal residue" evidence="2">
    <location>
        <position position="1"/>
    </location>
</feature>
<feature type="compositionally biased region" description="Basic and acidic residues" evidence="1">
    <location>
        <begin position="94"/>
        <end position="109"/>
    </location>
</feature>
<sequence>RKLPTLSLSLREDGALRLREAGENSGGHGDGGFPPWKCPQIPLSIVHFSLVLVVRPPRGLRHPIVLAGLSKSGLSRLFSQELPHPSRYVSPPRLEGRTESYSTKPDKSLAEQNAVPSEAAGSNGMSVNGQDTGTSSDMSSHVEGFNKVVDQKHQKQLASVYNEVIVVDNVSTAKHVAQLLTTKYKNFIHACDTEVS</sequence>
<reference evidence="2 3" key="1">
    <citation type="journal article" date="2014" name="Agronomy (Basel)">
        <title>A Draft Genome Sequence for Ensete ventricosum, the Drought-Tolerant Tree Against Hunger.</title>
        <authorList>
            <person name="Harrison J."/>
            <person name="Moore K.A."/>
            <person name="Paszkiewicz K."/>
            <person name="Jones T."/>
            <person name="Grant M."/>
            <person name="Ambacheew D."/>
            <person name="Muzemil S."/>
            <person name="Studholme D.J."/>
        </authorList>
    </citation>
    <scope>NUCLEOTIDE SEQUENCE [LARGE SCALE GENOMIC DNA]</scope>
</reference>
<comment type="caution">
    <text evidence="2">The sequence shown here is derived from an EMBL/GenBank/DDBJ whole genome shotgun (WGS) entry which is preliminary data.</text>
</comment>